<feature type="domain" description="Acyl-CoA dehydrogenase/oxidase N-terminal" evidence="1">
    <location>
        <begin position="18"/>
        <end position="80"/>
    </location>
</feature>
<dbReference type="OrthoDB" id="1170793at2"/>
<accession>A0A7K1GJ45</accession>
<dbReference type="InterPro" id="IPR037069">
    <property type="entry name" value="AcylCoA_DH/ox_N_sf"/>
</dbReference>
<dbReference type="RefSeq" id="WP_155034745.1">
    <property type="nucleotide sequence ID" value="NZ_JBHTIG010000005.1"/>
</dbReference>
<dbReference type="Pfam" id="PF02771">
    <property type="entry name" value="Acyl-CoA_dh_N"/>
    <property type="match status" value="1"/>
</dbReference>
<reference evidence="2 3" key="1">
    <citation type="journal article" date="2006" name="Int. J. Syst. Evol. Microbiol.">
        <title>Myroides pelagicus sp. nov., isolated from seawater in Thailand.</title>
        <authorList>
            <person name="Yoon J."/>
            <person name="Maneerat S."/>
            <person name="Kawai F."/>
            <person name="Yokota A."/>
        </authorList>
    </citation>
    <scope>NUCLEOTIDE SEQUENCE [LARGE SCALE GENOMIC DNA]</scope>
    <source>
        <strain evidence="2 3">SM1T</strain>
    </source>
</reference>
<dbReference type="Gene3D" id="2.40.110.10">
    <property type="entry name" value="Butyryl-CoA Dehydrogenase, subunit A, domain 2"/>
    <property type="match status" value="1"/>
</dbReference>
<name>A0A7K1GJ45_9FLAO</name>
<dbReference type="EMBL" id="WMJY01000003">
    <property type="protein sequence ID" value="MTH28760.1"/>
    <property type="molecule type" value="Genomic_DNA"/>
</dbReference>
<organism evidence="2 3">
    <name type="scientific">Myroides pelagicus</name>
    <dbReference type="NCBI Taxonomy" id="270914"/>
    <lineage>
        <taxon>Bacteria</taxon>
        <taxon>Pseudomonadati</taxon>
        <taxon>Bacteroidota</taxon>
        <taxon>Flavobacteriia</taxon>
        <taxon>Flavobacteriales</taxon>
        <taxon>Flavobacteriaceae</taxon>
        <taxon>Myroides</taxon>
    </lineage>
</organism>
<comment type="caution">
    <text evidence="2">The sequence shown here is derived from an EMBL/GenBank/DDBJ whole genome shotgun (WGS) entry which is preliminary data.</text>
</comment>
<dbReference type="InterPro" id="IPR013786">
    <property type="entry name" value="AcylCoA_DH/ox_N"/>
</dbReference>
<evidence type="ECO:0000313" key="3">
    <source>
        <dbReference type="Proteomes" id="UP000488936"/>
    </source>
</evidence>
<dbReference type="Proteomes" id="UP000488936">
    <property type="component" value="Unassembled WGS sequence"/>
</dbReference>
<gene>
    <name evidence="2" type="ORF">GJV77_02310</name>
</gene>
<protein>
    <submittedName>
        <fullName evidence="2">Hydroxylase</fullName>
    </submittedName>
</protein>
<sequence length="353" mass="39350">MIKIALEDKLALQKSIVAAEEQGHLTKEQLTVIYKYNLFNLFVPKEYGGLALDFIDALELQEEIACIDGSLGWTVALCSGANMFVGYLDQGLSKQLFADSQVCFGGSGKVGGVAIEIEDGYIVSGHWKVATGLHHCTVFTANCKIERDGKFVEDAEGNPIYQSFCFLPDEVEVVKEWNTMGLIATGSDSFTVNRLKVSRNRAFSITKEDKVIDNALFSFPFLPFAKFTLAVNHLGIQAHFIALAEHYFNSLSSKTHAIKHQSLLGQMKASFLNRKIKFYQKAQECWQVVKDDEVFTDGLLAAVDKVCEQVVFEGRKDIVECMPYLGLTVINKDADINRVFRDLMTAGQHSLFL</sequence>
<evidence type="ECO:0000313" key="2">
    <source>
        <dbReference type="EMBL" id="MTH28760.1"/>
    </source>
</evidence>
<dbReference type="InterPro" id="IPR046373">
    <property type="entry name" value="Acyl-CoA_Oxase/DH_mid-dom_sf"/>
</dbReference>
<dbReference type="SUPFAM" id="SSF56645">
    <property type="entry name" value="Acyl-CoA dehydrogenase NM domain-like"/>
    <property type="match status" value="1"/>
</dbReference>
<dbReference type="Gene3D" id="1.10.540.10">
    <property type="entry name" value="Acyl-CoA dehydrogenase/oxidase, N-terminal domain"/>
    <property type="match status" value="1"/>
</dbReference>
<dbReference type="PIRSF" id="PIRSF016578">
    <property type="entry name" value="HsaA"/>
    <property type="match status" value="1"/>
</dbReference>
<dbReference type="Gene3D" id="1.20.140.10">
    <property type="entry name" value="Butyryl-CoA Dehydrogenase, subunit A, domain 3"/>
    <property type="match status" value="1"/>
</dbReference>
<dbReference type="InterPro" id="IPR009100">
    <property type="entry name" value="AcylCoA_DH/oxidase_NM_dom_sf"/>
</dbReference>
<dbReference type="GO" id="GO:0050660">
    <property type="term" value="F:flavin adenine dinucleotide binding"/>
    <property type="evidence" value="ECO:0007669"/>
    <property type="project" value="InterPro"/>
</dbReference>
<keyword evidence="3" id="KW-1185">Reference proteome</keyword>
<dbReference type="AlphaFoldDB" id="A0A7K1GJ45"/>
<evidence type="ECO:0000259" key="1">
    <source>
        <dbReference type="Pfam" id="PF02771"/>
    </source>
</evidence>
<dbReference type="GO" id="GO:0016627">
    <property type="term" value="F:oxidoreductase activity, acting on the CH-CH group of donors"/>
    <property type="evidence" value="ECO:0007669"/>
    <property type="project" value="InterPro"/>
</dbReference>
<proteinExistence type="predicted"/>